<evidence type="ECO:0000259" key="7">
    <source>
        <dbReference type="PROSITE" id="PS52015"/>
    </source>
</evidence>
<feature type="compositionally biased region" description="Basic and acidic residues" evidence="5">
    <location>
        <begin position="89"/>
        <end position="102"/>
    </location>
</feature>
<feature type="domain" description="TonB C-terminal" evidence="7">
    <location>
        <begin position="246"/>
        <end position="329"/>
    </location>
</feature>
<feature type="compositionally biased region" description="Basic and acidic residues" evidence="5">
    <location>
        <begin position="111"/>
        <end position="134"/>
    </location>
</feature>
<keyword evidence="4 6" id="KW-0472">Membrane</keyword>
<dbReference type="RefSeq" id="WP_136497355.1">
    <property type="nucleotide sequence ID" value="NZ_CP046052.1"/>
</dbReference>
<evidence type="ECO:0000256" key="4">
    <source>
        <dbReference type="ARBA" id="ARBA00023136"/>
    </source>
</evidence>
<dbReference type="Pfam" id="PF13103">
    <property type="entry name" value="TonB_2"/>
    <property type="match status" value="1"/>
</dbReference>
<dbReference type="InterPro" id="IPR037682">
    <property type="entry name" value="TonB_C"/>
</dbReference>
<dbReference type="EMBL" id="CP046052">
    <property type="protein sequence ID" value="QGM47405.1"/>
    <property type="molecule type" value="Genomic_DNA"/>
</dbReference>
<feature type="region of interest" description="Disordered" evidence="5">
    <location>
        <begin position="73"/>
        <end position="216"/>
    </location>
</feature>
<evidence type="ECO:0000313" key="9">
    <source>
        <dbReference type="Proteomes" id="UP000309061"/>
    </source>
</evidence>
<keyword evidence="3 6" id="KW-1133">Transmembrane helix</keyword>
<evidence type="ECO:0000256" key="5">
    <source>
        <dbReference type="SAM" id="MobiDB-lite"/>
    </source>
</evidence>
<gene>
    <name evidence="8" type="ORF">H2LOC_017880</name>
</gene>
<organism evidence="8 9">
    <name type="scientific">Methylocystis heyeri</name>
    <dbReference type="NCBI Taxonomy" id="391905"/>
    <lineage>
        <taxon>Bacteria</taxon>
        <taxon>Pseudomonadati</taxon>
        <taxon>Pseudomonadota</taxon>
        <taxon>Alphaproteobacteria</taxon>
        <taxon>Hyphomicrobiales</taxon>
        <taxon>Methylocystaceae</taxon>
        <taxon>Methylocystis</taxon>
    </lineage>
</organism>
<keyword evidence="9" id="KW-1185">Reference proteome</keyword>
<evidence type="ECO:0000256" key="2">
    <source>
        <dbReference type="ARBA" id="ARBA00022692"/>
    </source>
</evidence>
<dbReference type="KEGG" id="mhey:H2LOC_017880"/>
<proteinExistence type="predicted"/>
<reference evidence="8 9" key="1">
    <citation type="submission" date="2019-11" db="EMBL/GenBank/DDBJ databases">
        <title>The genome sequence of Methylocystis heyeri.</title>
        <authorList>
            <person name="Oshkin I.Y."/>
            <person name="Miroshnikov K."/>
            <person name="Dedysh S.N."/>
        </authorList>
    </citation>
    <scope>NUCLEOTIDE SEQUENCE [LARGE SCALE GENOMIC DNA]</scope>
    <source>
        <strain evidence="8 9">H2</strain>
    </source>
</reference>
<comment type="subcellular location">
    <subcellularLocation>
        <location evidence="1">Membrane</location>
        <topology evidence="1">Single-pass membrane protein</topology>
    </subcellularLocation>
</comment>
<evidence type="ECO:0000256" key="6">
    <source>
        <dbReference type="SAM" id="Phobius"/>
    </source>
</evidence>
<protein>
    <submittedName>
        <fullName evidence="8">TonB family protein</fullName>
    </submittedName>
</protein>
<evidence type="ECO:0000256" key="3">
    <source>
        <dbReference type="ARBA" id="ARBA00022989"/>
    </source>
</evidence>
<evidence type="ECO:0000313" key="8">
    <source>
        <dbReference type="EMBL" id="QGM47405.1"/>
    </source>
</evidence>
<dbReference type="InterPro" id="IPR006260">
    <property type="entry name" value="TonB/TolA_C"/>
</dbReference>
<feature type="compositionally biased region" description="Basic and acidic residues" evidence="5">
    <location>
        <begin position="150"/>
        <end position="162"/>
    </location>
</feature>
<dbReference type="SUPFAM" id="SSF74653">
    <property type="entry name" value="TolA/TonB C-terminal domain"/>
    <property type="match status" value="1"/>
</dbReference>
<feature type="compositionally biased region" description="Low complexity" evidence="5">
    <location>
        <begin position="73"/>
        <end position="82"/>
    </location>
</feature>
<feature type="compositionally biased region" description="Low complexity" evidence="5">
    <location>
        <begin position="187"/>
        <end position="205"/>
    </location>
</feature>
<dbReference type="OrthoDB" id="8448839at2"/>
<accession>A0A6B8KKG0</accession>
<dbReference type="AlphaFoldDB" id="A0A6B8KKG0"/>
<name>A0A6B8KKG0_9HYPH</name>
<dbReference type="GO" id="GO:0016020">
    <property type="term" value="C:membrane"/>
    <property type="evidence" value="ECO:0007669"/>
    <property type="project" value="UniProtKB-SubCell"/>
</dbReference>
<dbReference type="PROSITE" id="PS52015">
    <property type="entry name" value="TONB_CTD"/>
    <property type="match status" value="1"/>
</dbReference>
<dbReference type="Gene3D" id="3.30.1150.10">
    <property type="match status" value="1"/>
</dbReference>
<keyword evidence="2 6" id="KW-0812">Transmembrane</keyword>
<feature type="transmembrane region" description="Helical" evidence="6">
    <location>
        <begin position="30"/>
        <end position="52"/>
    </location>
</feature>
<dbReference type="Proteomes" id="UP000309061">
    <property type="component" value="Chromosome"/>
</dbReference>
<evidence type="ECO:0000256" key="1">
    <source>
        <dbReference type="ARBA" id="ARBA00004167"/>
    </source>
</evidence>
<sequence length="329" mass="35986">MSASFDFSRMTLLRARPDERLDRPEKARRWRFAALFLICMAIHLVFLGALLLEDKVSAPVMTAEQEIPVEVVAEPPQQQAQQQPPPPEPKAEEPPQPEKKQQEPPPPPKLTLDEKPAFDAPRAENKEKLDREAPDSQTKSQRLAAPNEQTAEKPDPHKDKLQQETAPQPAQEPEATGPEEDKREGEVVVQAAPKPGPKPQKFAQPDPKAARGEKQKSIADMVASLAPTPDFQLGGAARSAPISGGTAKPTYLSVVLGYIKRQFHDGSGRRDSEGIITFYVDPNGNLVHQALRHSSGSTALDQAALTALKRAAPFPPTPTSTAIGLIWKY</sequence>
<feature type="compositionally biased region" description="Low complexity" evidence="5">
    <location>
        <begin position="163"/>
        <end position="176"/>
    </location>
</feature>
<dbReference type="GO" id="GO:0055085">
    <property type="term" value="P:transmembrane transport"/>
    <property type="evidence" value="ECO:0007669"/>
    <property type="project" value="InterPro"/>
</dbReference>
<dbReference type="NCBIfam" id="TIGR01352">
    <property type="entry name" value="tonB_Cterm"/>
    <property type="match status" value="1"/>
</dbReference>